<dbReference type="PANTHER" id="PTHR24567:SF74">
    <property type="entry name" value="HTH-TYPE TRANSCRIPTIONAL REGULATOR ARCR"/>
    <property type="match status" value="1"/>
</dbReference>
<dbReference type="Gene3D" id="2.60.120.10">
    <property type="entry name" value="Jelly Rolls"/>
    <property type="match status" value="1"/>
</dbReference>
<dbReference type="Pfam" id="PF13545">
    <property type="entry name" value="HTH_Crp_2"/>
    <property type="match status" value="1"/>
</dbReference>
<keyword evidence="7" id="KW-1185">Reference proteome</keyword>
<evidence type="ECO:0000256" key="1">
    <source>
        <dbReference type="ARBA" id="ARBA00023015"/>
    </source>
</evidence>
<keyword evidence="1" id="KW-0805">Transcription regulation</keyword>
<dbReference type="CDD" id="cd00038">
    <property type="entry name" value="CAP_ED"/>
    <property type="match status" value="1"/>
</dbReference>
<feature type="domain" description="Cyclic nucleotide-binding" evidence="5">
    <location>
        <begin position="12"/>
        <end position="132"/>
    </location>
</feature>
<evidence type="ECO:0000256" key="4">
    <source>
        <dbReference type="ARBA" id="ARBA00023163"/>
    </source>
</evidence>
<evidence type="ECO:0000256" key="3">
    <source>
        <dbReference type="ARBA" id="ARBA00023159"/>
    </source>
</evidence>
<protein>
    <submittedName>
        <fullName evidence="6">Crp/Fnr family transcriptional regulator</fullName>
    </submittedName>
</protein>
<accession>A0A431UVK9</accession>
<dbReference type="Pfam" id="PF00027">
    <property type="entry name" value="cNMP_binding"/>
    <property type="match status" value="1"/>
</dbReference>
<proteinExistence type="predicted"/>
<dbReference type="Gene3D" id="1.10.10.10">
    <property type="entry name" value="Winged helix-like DNA-binding domain superfamily/Winged helix DNA-binding domain"/>
    <property type="match status" value="1"/>
</dbReference>
<dbReference type="GO" id="GO:0003677">
    <property type="term" value="F:DNA binding"/>
    <property type="evidence" value="ECO:0007669"/>
    <property type="project" value="UniProtKB-KW"/>
</dbReference>
<dbReference type="GO" id="GO:0003700">
    <property type="term" value="F:DNA-binding transcription factor activity"/>
    <property type="evidence" value="ECO:0007669"/>
    <property type="project" value="TreeGrafter"/>
</dbReference>
<dbReference type="InterPro" id="IPR018490">
    <property type="entry name" value="cNMP-bd_dom_sf"/>
</dbReference>
<dbReference type="PROSITE" id="PS50042">
    <property type="entry name" value="CNMP_BINDING_3"/>
    <property type="match status" value="1"/>
</dbReference>
<dbReference type="SUPFAM" id="SSF46785">
    <property type="entry name" value="Winged helix' DNA-binding domain"/>
    <property type="match status" value="1"/>
</dbReference>
<dbReference type="GO" id="GO:0005829">
    <property type="term" value="C:cytosol"/>
    <property type="evidence" value="ECO:0007669"/>
    <property type="project" value="TreeGrafter"/>
</dbReference>
<evidence type="ECO:0000313" key="7">
    <source>
        <dbReference type="Proteomes" id="UP000276349"/>
    </source>
</evidence>
<evidence type="ECO:0000313" key="6">
    <source>
        <dbReference type="EMBL" id="RTQ95054.1"/>
    </source>
</evidence>
<dbReference type="AlphaFoldDB" id="A0A431UVK9"/>
<keyword evidence="2" id="KW-0238">DNA-binding</keyword>
<keyword evidence="4" id="KW-0804">Transcription</keyword>
<gene>
    <name evidence="6" type="ORF">EKG35_04060</name>
</gene>
<dbReference type="OrthoDB" id="9812325at2"/>
<organism evidence="6 7">
    <name type="scientific">Lysinibacillus telephonicus</name>
    <dbReference type="NCBI Taxonomy" id="1714840"/>
    <lineage>
        <taxon>Bacteria</taxon>
        <taxon>Bacillati</taxon>
        <taxon>Bacillota</taxon>
        <taxon>Bacilli</taxon>
        <taxon>Bacillales</taxon>
        <taxon>Bacillaceae</taxon>
        <taxon>Lysinibacillus</taxon>
    </lineage>
</organism>
<dbReference type="InterPro" id="IPR050397">
    <property type="entry name" value="Env_Response_Regulators"/>
</dbReference>
<dbReference type="RefSeq" id="WP_126293048.1">
    <property type="nucleotide sequence ID" value="NZ_RXNR01000008.1"/>
</dbReference>
<dbReference type="InterPro" id="IPR036390">
    <property type="entry name" value="WH_DNA-bd_sf"/>
</dbReference>
<dbReference type="SMART" id="SM00100">
    <property type="entry name" value="cNMP"/>
    <property type="match status" value="1"/>
</dbReference>
<dbReference type="InterPro" id="IPR014710">
    <property type="entry name" value="RmlC-like_jellyroll"/>
</dbReference>
<reference evidence="6 7" key="1">
    <citation type="submission" date="2018-12" db="EMBL/GenBank/DDBJ databases">
        <authorList>
            <person name="Yu L."/>
        </authorList>
    </citation>
    <scope>NUCLEOTIDE SEQUENCE [LARGE SCALE GENOMIC DNA]</scope>
    <source>
        <strain evidence="6 7">S5H2222</strain>
    </source>
</reference>
<evidence type="ECO:0000256" key="2">
    <source>
        <dbReference type="ARBA" id="ARBA00023125"/>
    </source>
</evidence>
<dbReference type="EMBL" id="RXNR01000008">
    <property type="protein sequence ID" value="RTQ95054.1"/>
    <property type="molecule type" value="Genomic_DNA"/>
</dbReference>
<keyword evidence="3" id="KW-0010">Activator</keyword>
<dbReference type="SUPFAM" id="SSF51206">
    <property type="entry name" value="cAMP-binding domain-like"/>
    <property type="match status" value="1"/>
</dbReference>
<dbReference type="Proteomes" id="UP000276349">
    <property type="component" value="Unassembled WGS sequence"/>
</dbReference>
<dbReference type="InterPro" id="IPR000595">
    <property type="entry name" value="cNMP-bd_dom"/>
</dbReference>
<comment type="caution">
    <text evidence="6">The sequence shown here is derived from an EMBL/GenBank/DDBJ whole genome shotgun (WGS) entry which is preliminary data.</text>
</comment>
<dbReference type="InterPro" id="IPR012318">
    <property type="entry name" value="HTH_CRP"/>
</dbReference>
<evidence type="ECO:0000259" key="5">
    <source>
        <dbReference type="PROSITE" id="PS50042"/>
    </source>
</evidence>
<dbReference type="PANTHER" id="PTHR24567">
    <property type="entry name" value="CRP FAMILY TRANSCRIPTIONAL REGULATORY PROTEIN"/>
    <property type="match status" value="1"/>
</dbReference>
<sequence length="268" mass="30906">MDKVKYLSRINLFHDLDIKELQQMESITPITVTKKGTLITSPSRSQERLYLIKKGKVRMYTISNSGKELTIDVLNSGNIFGEISLFSPGFHHMYAIAIEDSVICSIEKNQFEQIIMEKPDIALKLITILSSRLKEMEKMMEQIAYGSVRSKLLFLLNRLSDKFGEPLKENGDESEWIQIGVMVTHQELASMMGSIRETVTELLNDLISEVMVNRTSTRVFFTIHRTRLKKASEDSIYSREIQPLLYNLSLIRLNNALDNPILKFAYYR</sequence>
<dbReference type="InterPro" id="IPR036388">
    <property type="entry name" value="WH-like_DNA-bd_sf"/>
</dbReference>
<name>A0A431UVK9_9BACI</name>